<dbReference type="RefSeq" id="WP_012177510.1">
    <property type="nucleotide sequence ID" value="NC_009952.1"/>
</dbReference>
<dbReference type="OrthoDB" id="7822309at2"/>
<dbReference type="EMBL" id="CP000830">
    <property type="protein sequence ID" value="ABV92577.1"/>
    <property type="molecule type" value="Genomic_DNA"/>
</dbReference>
<organism evidence="2 3">
    <name type="scientific">Dinoroseobacter shibae (strain DSM 16493 / NCIMB 14021 / DFL 12)</name>
    <dbReference type="NCBI Taxonomy" id="398580"/>
    <lineage>
        <taxon>Bacteria</taxon>
        <taxon>Pseudomonadati</taxon>
        <taxon>Pseudomonadota</taxon>
        <taxon>Alphaproteobacteria</taxon>
        <taxon>Rhodobacterales</taxon>
        <taxon>Roseobacteraceae</taxon>
        <taxon>Dinoroseobacter</taxon>
    </lineage>
</organism>
<dbReference type="STRING" id="398580.Dshi_0832"/>
<name>A8LRC7_DINSH</name>
<dbReference type="eggNOG" id="ENOG502Z8FB">
    <property type="taxonomic scope" value="Bacteria"/>
</dbReference>
<keyword evidence="3" id="KW-1185">Reference proteome</keyword>
<keyword evidence="1" id="KW-0812">Transmembrane</keyword>
<evidence type="ECO:0000256" key="1">
    <source>
        <dbReference type="SAM" id="Phobius"/>
    </source>
</evidence>
<evidence type="ECO:0000313" key="3">
    <source>
        <dbReference type="Proteomes" id="UP000006833"/>
    </source>
</evidence>
<evidence type="ECO:0008006" key="4">
    <source>
        <dbReference type="Google" id="ProtNLM"/>
    </source>
</evidence>
<evidence type="ECO:0000313" key="2">
    <source>
        <dbReference type="EMBL" id="ABV92577.1"/>
    </source>
</evidence>
<reference evidence="3" key="1">
    <citation type="journal article" date="2010" name="ISME J.">
        <title>The complete genome sequence of the algal symbiont Dinoroseobacter shibae: a hitchhiker's guide to life in the sea.</title>
        <authorList>
            <person name="Wagner-Dobler I."/>
            <person name="Ballhausen B."/>
            <person name="Berger M."/>
            <person name="Brinkhoff T."/>
            <person name="Buchholz I."/>
            <person name="Bunk B."/>
            <person name="Cypionka H."/>
            <person name="Daniel R."/>
            <person name="Drepper T."/>
            <person name="Gerdts G."/>
            <person name="Hahnke S."/>
            <person name="Han C."/>
            <person name="Jahn D."/>
            <person name="Kalhoefer D."/>
            <person name="Kiss H."/>
            <person name="Klenk H.P."/>
            <person name="Kyrpides N."/>
            <person name="Liebl W."/>
            <person name="Liesegang H."/>
            <person name="Meincke L."/>
            <person name="Pati A."/>
            <person name="Petersen J."/>
            <person name="Piekarski T."/>
            <person name="Pommerenke C."/>
            <person name="Pradella S."/>
            <person name="Pukall R."/>
            <person name="Rabus R."/>
            <person name="Stackebrandt E."/>
            <person name="Thole S."/>
            <person name="Thompson L."/>
            <person name="Tielen P."/>
            <person name="Tomasch J."/>
            <person name="von Jan M."/>
            <person name="Wanphrut N."/>
            <person name="Wichels A."/>
            <person name="Zech H."/>
            <person name="Simon M."/>
        </authorList>
    </citation>
    <scope>NUCLEOTIDE SEQUENCE [LARGE SCALE GENOMIC DNA]</scope>
    <source>
        <strain evidence="3">DSM 16493 / NCIMB 14021 / DFL 12</strain>
    </source>
</reference>
<protein>
    <recommendedName>
        <fullName evidence="4">Peptidase M48 Ste24p</fullName>
    </recommendedName>
</protein>
<dbReference type="KEGG" id="dsh:Dshi_0832"/>
<dbReference type="AlphaFoldDB" id="A8LRC7"/>
<keyword evidence="1" id="KW-0472">Membrane</keyword>
<sequence>MTALKDYIRLESTGLWRADEAAQRRDVYVFVGTASLVIADKTEAPLSHWSLPAIERRNPGVRPALFAPGPDGDETLEIEDTDMIEAIERVQRAVKRAEPKPGRLRVLSAAGAALLVLAAGAFWLPDAIKDHATSVVPVAQRAAIGAQALGALEQMTGPACTTPEGRRVLAQLTRRVASPDAPRVHVVRSGVETSLLLPGPLVVLGRSVIEDHETADVAAGALLSELARAELHDPLRDMLDVMGTTTTLRFLTTGKLPDRALQAYARHALRTPPEAIPEAALLDRFARARVATTPYARALDVTGETTLGLIEADPYRDAASPVVLDDNAWVVLQALCEG</sequence>
<feature type="transmembrane region" description="Helical" evidence="1">
    <location>
        <begin position="104"/>
        <end position="124"/>
    </location>
</feature>
<dbReference type="HOGENOM" id="CLU_823572_0_0_5"/>
<dbReference type="Proteomes" id="UP000006833">
    <property type="component" value="Chromosome"/>
</dbReference>
<gene>
    <name evidence="2" type="ordered locus">Dshi_0832</name>
</gene>
<keyword evidence="1" id="KW-1133">Transmembrane helix</keyword>
<accession>A8LRC7</accession>
<proteinExistence type="predicted"/>